<sequence length="130" mass="14630">MVGFRDRILRMDRLFKTPVPEAPSNSRAELDKLFEMLTVMERAEKDETLHDINQFYQSSTLTRPRPGKRAVFSVHQKMDKVLNEFEKAVVLSNPQGKRSADKASGKTTVVGNEGVGGKNRCHAPDKTQGQ</sequence>
<proteinExistence type="predicted"/>
<name>A0A2G5SNP9_9PELO</name>
<organism evidence="2 3">
    <name type="scientific">Caenorhabditis nigoni</name>
    <dbReference type="NCBI Taxonomy" id="1611254"/>
    <lineage>
        <taxon>Eukaryota</taxon>
        <taxon>Metazoa</taxon>
        <taxon>Ecdysozoa</taxon>
        <taxon>Nematoda</taxon>
        <taxon>Chromadorea</taxon>
        <taxon>Rhabditida</taxon>
        <taxon>Rhabditina</taxon>
        <taxon>Rhabditomorpha</taxon>
        <taxon>Rhabditoidea</taxon>
        <taxon>Rhabditidae</taxon>
        <taxon>Peloderinae</taxon>
        <taxon>Caenorhabditis</taxon>
    </lineage>
</organism>
<feature type="region of interest" description="Disordered" evidence="1">
    <location>
        <begin position="93"/>
        <end position="130"/>
    </location>
</feature>
<comment type="caution">
    <text evidence="2">The sequence shown here is derived from an EMBL/GenBank/DDBJ whole genome shotgun (WGS) entry which is preliminary data.</text>
</comment>
<keyword evidence="3" id="KW-1185">Reference proteome</keyword>
<evidence type="ECO:0000313" key="3">
    <source>
        <dbReference type="Proteomes" id="UP000230233"/>
    </source>
</evidence>
<evidence type="ECO:0000256" key="1">
    <source>
        <dbReference type="SAM" id="MobiDB-lite"/>
    </source>
</evidence>
<dbReference type="EMBL" id="PDUG01000006">
    <property type="protein sequence ID" value="PIC16486.1"/>
    <property type="molecule type" value="Genomic_DNA"/>
</dbReference>
<dbReference type="Proteomes" id="UP000230233">
    <property type="component" value="Chromosome X"/>
</dbReference>
<evidence type="ECO:0000313" key="2">
    <source>
        <dbReference type="EMBL" id="PIC16486.1"/>
    </source>
</evidence>
<gene>
    <name evidence="2" type="primary">Cnig_chr_X.g23072</name>
    <name evidence="2" type="ORF">B9Z55_023072</name>
</gene>
<dbReference type="AlphaFoldDB" id="A0A2G5SNP9"/>
<reference evidence="3" key="1">
    <citation type="submission" date="2017-10" db="EMBL/GenBank/DDBJ databases">
        <title>Rapid genome shrinkage in a self-fertile nematode reveals novel sperm competition proteins.</title>
        <authorList>
            <person name="Yin D."/>
            <person name="Schwarz E.M."/>
            <person name="Thomas C.G."/>
            <person name="Felde R.L."/>
            <person name="Korf I.F."/>
            <person name="Cutter A.D."/>
            <person name="Schartner C.M."/>
            <person name="Ralston E.J."/>
            <person name="Meyer B.J."/>
            <person name="Haag E.S."/>
        </authorList>
    </citation>
    <scope>NUCLEOTIDE SEQUENCE [LARGE SCALE GENOMIC DNA]</scope>
    <source>
        <strain evidence="3">JU1422</strain>
    </source>
</reference>
<protein>
    <submittedName>
        <fullName evidence="2">Uncharacterized protein</fullName>
    </submittedName>
</protein>
<accession>A0A2G5SNP9</accession>